<protein>
    <submittedName>
        <fullName evidence="1">Uncharacterized protein</fullName>
    </submittedName>
</protein>
<evidence type="ECO:0000313" key="2">
    <source>
        <dbReference type="Proteomes" id="UP000631114"/>
    </source>
</evidence>
<organism evidence="1 2">
    <name type="scientific">Coptis chinensis</name>
    <dbReference type="NCBI Taxonomy" id="261450"/>
    <lineage>
        <taxon>Eukaryota</taxon>
        <taxon>Viridiplantae</taxon>
        <taxon>Streptophyta</taxon>
        <taxon>Embryophyta</taxon>
        <taxon>Tracheophyta</taxon>
        <taxon>Spermatophyta</taxon>
        <taxon>Magnoliopsida</taxon>
        <taxon>Ranunculales</taxon>
        <taxon>Ranunculaceae</taxon>
        <taxon>Coptidoideae</taxon>
        <taxon>Coptis</taxon>
    </lineage>
</organism>
<dbReference type="Proteomes" id="UP000631114">
    <property type="component" value="Unassembled WGS sequence"/>
</dbReference>
<dbReference type="AlphaFoldDB" id="A0A835LVH2"/>
<reference evidence="1 2" key="1">
    <citation type="submission" date="2020-10" db="EMBL/GenBank/DDBJ databases">
        <title>The Coptis chinensis genome and diversification of protoberbering-type alkaloids.</title>
        <authorList>
            <person name="Wang B."/>
            <person name="Shu S."/>
            <person name="Song C."/>
            <person name="Liu Y."/>
        </authorList>
    </citation>
    <scope>NUCLEOTIDE SEQUENCE [LARGE SCALE GENOMIC DNA]</scope>
    <source>
        <strain evidence="1">HL-2020</strain>
        <tissue evidence="1">Leaf</tissue>
    </source>
</reference>
<keyword evidence="2" id="KW-1185">Reference proteome</keyword>
<gene>
    <name evidence="1" type="ORF">IFM89_014971</name>
</gene>
<sequence length="97" mass="11389">MVKECTWMVACSFTTDNHTVKLRKYVGTHTCEVDGKNRVVQAKAPWVAIVLEDFLKDHPNMKLVYVHKKVFRRFGVELSYYTSWKSKVMMFEKINGN</sequence>
<evidence type="ECO:0000313" key="1">
    <source>
        <dbReference type="EMBL" id="KAF9600986.1"/>
    </source>
</evidence>
<dbReference type="EMBL" id="JADFTS010000006">
    <property type="protein sequence ID" value="KAF9600986.1"/>
    <property type="molecule type" value="Genomic_DNA"/>
</dbReference>
<accession>A0A835LVH2</accession>
<proteinExistence type="predicted"/>
<name>A0A835LVH2_9MAGN</name>
<comment type="caution">
    <text evidence="1">The sequence shown here is derived from an EMBL/GenBank/DDBJ whole genome shotgun (WGS) entry which is preliminary data.</text>
</comment>